<dbReference type="Gene3D" id="3.40.50.150">
    <property type="entry name" value="Vaccinia Virus protein VP39"/>
    <property type="match status" value="1"/>
</dbReference>
<evidence type="ECO:0000256" key="4">
    <source>
        <dbReference type="ARBA" id="ARBA00022679"/>
    </source>
</evidence>
<evidence type="ECO:0000256" key="5">
    <source>
        <dbReference type="ARBA" id="ARBA00022691"/>
    </source>
</evidence>
<dbReference type="SUPFAM" id="SSF53335">
    <property type="entry name" value="S-adenosyl-L-methionine-dependent methyltransferases"/>
    <property type="match status" value="1"/>
</dbReference>
<evidence type="ECO:0000313" key="8">
    <source>
        <dbReference type="Proteomes" id="UP000753256"/>
    </source>
</evidence>
<dbReference type="AlphaFoldDB" id="A0A921LTH8"/>
<evidence type="ECO:0000256" key="2">
    <source>
        <dbReference type="ARBA" id="ARBA00022552"/>
    </source>
</evidence>
<protein>
    <recommendedName>
        <fullName evidence="6">Ribosomal RNA small subunit methyltransferase G</fullName>
        <ecNumber evidence="6">2.1.1.-</ecNumber>
    </recommendedName>
    <alternativeName>
        <fullName evidence="6">16S rRNA 7-methylguanosine methyltransferase</fullName>
        <shortName evidence="6">16S rRNA m7G methyltransferase</shortName>
    </alternativeName>
</protein>
<dbReference type="NCBIfam" id="TIGR00138">
    <property type="entry name" value="rsmG_gidB"/>
    <property type="match status" value="1"/>
</dbReference>
<dbReference type="EC" id="2.1.1.-" evidence="6"/>
<dbReference type="EMBL" id="DYUZ01000023">
    <property type="protein sequence ID" value="HJG37381.1"/>
    <property type="molecule type" value="Genomic_DNA"/>
</dbReference>
<name>A0A921LTH8_9ACTN</name>
<dbReference type="HAMAP" id="MF_00074">
    <property type="entry name" value="16SrRNA_methyltr_G"/>
    <property type="match status" value="1"/>
</dbReference>
<evidence type="ECO:0000256" key="1">
    <source>
        <dbReference type="ARBA" id="ARBA00022490"/>
    </source>
</evidence>
<dbReference type="GO" id="GO:0005829">
    <property type="term" value="C:cytosol"/>
    <property type="evidence" value="ECO:0007669"/>
    <property type="project" value="TreeGrafter"/>
</dbReference>
<dbReference type="Pfam" id="PF02527">
    <property type="entry name" value="GidB"/>
    <property type="match status" value="1"/>
</dbReference>
<feature type="binding site" evidence="6">
    <location>
        <position position="94"/>
    </location>
    <ligand>
        <name>S-adenosyl-L-methionine</name>
        <dbReference type="ChEBI" id="CHEBI:59789"/>
    </ligand>
</feature>
<feature type="binding site" evidence="6">
    <location>
        <begin position="139"/>
        <end position="140"/>
    </location>
    <ligand>
        <name>S-adenosyl-L-methionine</name>
        <dbReference type="ChEBI" id="CHEBI:59789"/>
    </ligand>
</feature>
<organism evidence="7 8">
    <name type="scientific">Enorma phocaeensis</name>
    <dbReference type="NCBI Taxonomy" id="1871019"/>
    <lineage>
        <taxon>Bacteria</taxon>
        <taxon>Bacillati</taxon>
        <taxon>Actinomycetota</taxon>
        <taxon>Coriobacteriia</taxon>
        <taxon>Coriobacteriales</taxon>
        <taxon>Coriobacteriaceae</taxon>
        <taxon>Enorma</taxon>
    </lineage>
</organism>
<dbReference type="RefSeq" id="WP_273190156.1">
    <property type="nucleotide sequence ID" value="NZ_DYUZ01000023.1"/>
</dbReference>
<reference evidence="7" key="2">
    <citation type="submission" date="2021-09" db="EMBL/GenBank/DDBJ databases">
        <authorList>
            <person name="Gilroy R."/>
        </authorList>
    </citation>
    <scope>NUCLEOTIDE SEQUENCE</scope>
    <source>
        <strain evidence="7">ChiHjej13B12-9602</strain>
    </source>
</reference>
<evidence type="ECO:0000256" key="6">
    <source>
        <dbReference type="HAMAP-Rule" id="MF_00074"/>
    </source>
</evidence>
<dbReference type="GO" id="GO:0070043">
    <property type="term" value="F:rRNA (guanine-N7-)-methyltransferase activity"/>
    <property type="evidence" value="ECO:0007669"/>
    <property type="project" value="UniProtKB-UniRule"/>
</dbReference>
<dbReference type="PANTHER" id="PTHR31760:SF0">
    <property type="entry name" value="S-ADENOSYL-L-METHIONINE-DEPENDENT METHYLTRANSFERASES SUPERFAMILY PROTEIN"/>
    <property type="match status" value="1"/>
</dbReference>
<keyword evidence="3 6" id="KW-0489">Methyltransferase</keyword>
<comment type="similarity">
    <text evidence="6">Belongs to the methyltransferase superfamily. RNA methyltransferase RsmG family.</text>
</comment>
<feature type="binding site" evidence="6">
    <location>
        <position position="156"/>
    </location>
    <ligand>
        <name>S-adenosyl-L-methionine</name>
        <dbReference type="ChEBI" id="CHEBI:59789"/>
    </ligand>
</feature>
<dbReference type="PIRSF" id="PIRSF003078">
    <property type="entry name" value="GidB"/>
    <property type="match status" value="1"/>
</dbReference>
<keyword evidence="1 6" id="KW-0963">Cytoplasm</keyword>
<sequence length="247" mass="26927">MNTDLPLLEHPYEYVDKLSAYLGDYSIELNEDKILQCLQHLKLVLEANRKMNLTRILNIDDALVLHILDSLLLHLPLAASPDGPFIDIGTGAGYPGIPLAISSGRPAVLLDSVGKKVSAVNSFISDLHLDNVSAVHDRVEHYALLKPEQFSSVVARALAPIPVLLEYASPLVLLGGFLIITKGRPSQNEVDSGDTASRICGFDLIDRMSFDLPKALGHREIFVYEKICPSSIKLPRSIGTAKSNPLA</sequence>
<keyword evidence="5 6" id="KW-0949">S-adenosyl-L-methionine</keyword>
<keyword evidence="4 6" id="KW-0808">Transferase</keyword>
<accession>A0A921LTH8</accession>
<dbReference type="Proteomes" id="UP000753256">
    <property type="component" value="Unassembled WGS sequence"/>
</dbReference>
<evidence type="ECO:0000256" key="3">
    <source>
        <dbReference type="ARBA" id="ARBA00022603"/>
    </source>
</evidence>
<comment type="caution">
    <text evidence="6">Lacks conserved residue(s) required for the propagation of feature annotation.</text>
</comment>
<reference evidence="7" key="1">
    <citation type="journal article" date="2021" name="PeerJ">
        <title>Extensive microbial diversity within the chicken gut microbiome revealed by metagenomics and culture.</title>
        <authorList>
            <person name="Gilroy R."/>
            <person name="Ravi A."/>
            <person name="Getino M."/>
            <person name="Pursley I."/>
            <person name="Horton D.L."/>
            <person name="Alikhan N.F."/>
            <person name="Baker D."/>
            <person name="Gharbi K."/>
            <person name="Hall N."/>
            <person name="Watson M."/>
            <person name="Adriaenssens E.M."/>
            <person name="Foster-Nyarko E."/>
            <person name="Jarju S."/>
            <person name="Secka A."/>
            <person name="Antonio M."/>
            <person name="Oren A."/>
            <person name="Chaudhuri R.R."/>
            <person name="La Ragione R."/>
            <person name="Hildebrand F."/>
            <person name="Pallen M.J."/>
        </authorList>
    </citation>
    <scope>NUCLEOTIDE SEQUENCE</scope>
    <source>
        <strain evidence="7">ChiHjej13B12-9602</strain>
    </source>
</reference>
<dbReference type="InterPro" id="IPR003682">
    <property type="entry name" value="rRNA_ssu_MeTfrase_G"/>
</dbReference>
<dbReference type="PANTHER" id="PTHR31760">
    <property type="entry name" value="S-ADENOSYL-L-METHIONINE-DEPENDENT METHYLTRANSFERASES SUPERFAMILY PROTEIN"/>
    <property type="match status" value="1"/>
</dbReference>
<comment type="subcellular location">
    <subcellularLocation>
        <location evidence="6">Cytoplasm</location>
    </subcellularLocation>
</comment>
<comment type="caution">
    <text evidence="7">The sequence shown here is derived from an EMBL/GenBank/DDBJ whole genome shotgun (WGS) entry which is preliminary data.</text>
</comment>
<dbReference type="InterPro" id="IPR029063">
    <property type="entry name" value="SAM-dependent_MTases_sf"/>
</dbReference>
<proteinExistence type="inferred from homology"/>
<feature type="binding site" evidence="6">
    <location>
        <position position="89"/>
    </location>
    <ligand>
        <name>S-adenosyl-L-methionine</name>
        <dbReference type="ChEBI" id="CHEBI:59789"/>
    </ligand>
</feature>
<evidence type="ECO:0000313" key="7">
    <source>
        <dbReference type="EMBL" id="HJG37381.1"/>
    </source>
</evidence>
<keyword evidence="2 6" id="KW-0698">rRNA processing</keyword>
<gene>
    <name evidence="6 7" type="primary">rsmG</name>
    <name evidence="7" type="ORF">K8V70_05910</name>
</gene>
<comment type="function">
    <text evidence="6">Specifically methylates the N7 position of a guanine in 16S rRNA.</text>
</comment>